<evidence type="ECO:0000256" key="8">
    <source>
        <dbReference type="ARBA" id="ARBA00029996"/>
    </source>
</evidence>
<evidence type="ECO:0000256" key="4">
    <source>
        <dbReference type="ARBA" id="ARBA00012285"/>
    </source>
</evidence>
<comment type="cofactor">
    <cofactor evidence="1">
        <name>pyridoxal 5'-phosphate</name>
        <dbReference type="ChEBI" id="CHEBI:597326"/>
    </cofactor>
</comment>
<dbReference type="Gene3D" id="3.40.640.10">
    <property type="entry name" value="Type I PLP-dependent aspartate aminotransferase-like (Major domain)"/>
    <property type="match status" value="1"/>
</dbReference>
<keyword evidence="13" id="KW-1185">Reference proteome</keyword>
<keyword evidence="6" id="KW-0663">Pyridoxal phosphate</keyword>
<dbReference type="Proteomes" id="UP000277007">
    <property type="component" value="Unassembled WGS sequence"/>
</dbReference>
<dbReference type="PROSITE" id="PS00105">
    <property type="entry name" value="AA_TRANSFER_CLASS_1"/>
    <property type="match status" value="1"/>
</dbReference>
<dbReference type="InterPro" id="IPR004839">
    <property type="entry name" value="Aminotransferase_I/II_large"/>
</dbReference>
<dbReference type="RefSeq" id="WP_126611261.1">
    <property type="nucleotide sequence ID" value="NZ_JBHUCY010000008.1"/>
</dbReference>
<dbReference type="OrthoDB" id="9799304at2"/>
<dbReference type="UniPathway" id="UPA00148"/>
<evidence type="ECO:0000256" key="6">
    <source>
        <dbReference type="ARBA" id="ARBA00022898"/>
    </source>
</evidence>
<evidence type="ECO:0000256" key="5">
    <source>
        <dbReference type="ARBA" id="ARBA00022573"/>
    </source>
</evidence>
<feature type="domain" description="Aminotransferase class I/classII large" evidence="11">
    <location>
        <begin position="87"/>
        <end position="362"/>
    </location>
</feature>
<evidence type="ECO:0000313" key="12">
    <source>
        <dbReference type="EMBL" id="RTR24374.1"/>
    </source>
</evidence>
<gene>
    <name evidence="12" type="ORF">EJ903_00960</name>
</gene>
<dbReference type="InterPro" id="IPR015421">
    <property type="entry name" value="PyrdxlP-dep_Trfase_major"/>
</dbReference>
<organism evidence="12 13">
    <name type="scientific">Azospirillum griseum</name>
    <dbReference type="NCBI Taxonomy" id="2496639"/>
    <lineage>
        <taxon>Bacteria</taxon>
        <taxon>Pseudomonadati</taxon>
        <taxon>Pseudomonadota</taxon>
        <taxon>Alphaproteobacteria</taxon>
        <taxon>Rhodospirillales</taxon>
        <taxon>Azospirillaceae</taxon>
        <taxon>Azospirillum</taxon>
    </lineage>
</organism>
<evidence type="ECO:0000256" key="2">
    <source>
        <dbReference type="ARBA" id="ARBA00003444"/>
    </source>
</evidence>
<dbReference type="Gene3D" id="3.90.1150.10">
    <property type="entry name" value="Aspartate Aminotransferase, domain 1"/>
    <property type="match status" value="1"/>
</dbReference>
<dbReference type="GO" id="GO:0009236">
    <property type="term" value="P:cobalamin biosynthetic process"/>
    <property type="evidence" value="ECO:0007669"/>
    <property type="project" value="UniProtKB-UniPathway"/>
</dbReference>
<comment type="catalytic activity">
    <reaction evidence="9">
        <text>O-phospho-L-threonine + H(+) = (R)-1-aminopropan-2-yl phosphate + CO2</text>
        <dbReference type="Rhea" id="RHEA:11492"/>
        <dbReference type="ChEBI" id="CHEBI:15378"/>
        <dbReference type="ChEBI" id="CHEBI:16526"/>
        <dbReference type="ChEBI" id="CHEBI:58563"/>
        <dbReference type="ChEBI" id="CHEBI:58675"/>
        <dbReference type="EC" id="4.1.1.81"/>
    </reaction>
</comment>
<keyword evidence="5" id="KW-0169">Cobalamin biosynthesis</keyword>
<evidence type="ECO:0000256" key="7">
    <source>
        <dbReference type="ARBA" id="ARBA00023239"/>
    </source>
</evidence>
<dbReference type="InterPro" id="IPR015424">
    <property type="entry name" value="PyrdxlP-dep_Trfase"/>
</dbReference>
<dbReference type="SUPFAM" id="SSF53383">
    <property type="entry name" value="PLP-dependent transferases"/>
    <property type="match status" value="1"/>
</dbReference>
<dbReference type="GO" id="GO:0030170">
    <property type="term" value="F:pyridoxal phosphate binding"/>
    <property type="evidence" value="ECO:0007669"/>
    <property type="project" value="InterPro"/>
</dbReference>
<name>A0A3S0JLZ3_9PROT</name>
<comment type="caution">
    <text evidence="12">The sequence shown here is derived from an EMBL/GenBank/DDBJ whole genome shotgun (WGS) entry which is preliminary data.</text>
</comment>
<proteinExistence type="predicted"/>
<dbReference type="PANTHER" id="PTHR42885:SF1">
    <property type="entry name" value="THREONINE-PHOSPHATE DECARBOXYLASE"/>
    <property type="match status" value="1"/>
</dbReference>
<evidence type="ECO:0000256" key="3">
    <source>
        <dbReference type="ARBA" id="ARBA00004953"/>
    </source>
</evidence>
<evidence type="ECO:0000259" key="11">
    <source>
        <dbReference type="Pfam" id="PF00155"/>
    </source>
</evidence>
<comment type="pathway">
    <text evidence="3">Cofactor biosynthesis; adenosylcobalamin biosynthesis.</text>
</comment>
<evidence type="ECO:0000256" key="9">
    <source>
        <dbReference type="ARBA" id="ARBA00048531"/>
    </source>
</evidence>
<feature type="region of interest" description="Disordered" evidence="10">
    <location>
        <begin position="1"/>
        <end position="20"/>
    </location>
</feature>
<dbReference type="PANTHER" id="PTHR42885">
    <property type="entry name" value="HISTIDINOL-PHOSPHATE AMINOTRANSFERASE-RELATED"/>
    <property type="match status" value="1"/>
</dbReference>
<comment type="function">
    <text evidence="2">Decarboxylates L-threonine-O-3-phosphate to yield (R)-1-amino-2-propanol O-2-phosphate, the precursor for the linkage between the nucleotide loop and the corrin ring in cobalamin.</text>
</comment>
<dbReference type="NCBIfam" id="TIGR01140">
    <property type="entry name" value="L_thr_O3P_dcar"/>
    <property type="match status" value="1"/>
</dbReference>
<keyword evidence="7 12" id="KW-0456">Lyase</keyword>
<dbReference type="AlphaFoldDB" id="A0A3S0JLZ3"/>
<dbReference type="EMBL" id="RXMA01000001">
    <property type="protein sequence ID" value="RTR24374.1"/>
    <property type="molecule type" value="Genomic_DNA"/>
</dbReference>
<protein>
    <recommendedName>
        <fullName evidence="4">threonine-phosphate decarboxylase</fullName>
        <ecNumber evidence="4">4.1.1.81</ecNumber>
    </recommendedName>
    <alternativeName>
        <fullName evidence="8">L-threonine-O-3-phosphate decarboxylase</fullName>
    </alternativeName>
</protein>
<dbReference type="InterPro" id="IPR004838">
    <property type="entry name" value="NHTrfase_class1_PyrdxlP-BS"/>
</dbReference>
<dbReference type="InterPro" id="IPR005860">
    <property type="entry name" value="CobD"/>
</dbReference>
<evidence type="ECO:0000256" key="10">
    <source>
        <dbReference type="SAM" id="MobiDB-lite"/>
    </source>
</evidence>
<dbReference type="EC" id="4.1.1.81" evidence="4"/>
<evidence type="ECO:0000256" key="1">
    <source>
        <dbReference type="ARBA" id="ARBA00001933"/>
    </source>
</evidence>
<evidence type="ECO:0000313" key="13">
    <source>
        <dbReference type="Proteomes" id="UP000277007"/>
    </source>
</evidence>
<accession>A0A3S0JLZ3</accession>
<sequence length="372" mass="37815">MAESRTATKGTDGAGAGLGTGADTGVDLGRAGPGILHGGDLDGARAAFPTAPLPWIDLSTGINPWPYPLPPIPADAWNRLPARGAEAGLRAAAASCYGAPSAHHVAAASGSQALIQLLPRLRPPGRVVVVTPTYAEHAACWAAAGHRVGEVATLADADAAGAAVIVVVNPNNPDGRVHPVADLLALAERQAARGGWLVVDEAFADADPVASVAGHTDQPGLIVLRSFGKFYGLAGLRLGIALCAEPLAAALRAAIGPWAVSGPGLVVATAALSDAAWAVATRQRLADAAAALDARLAALGLRVVGGTSLFRLVVDHRAAALYRGLGAAGLLVRRFERQAEWLRLGLPPDAASAQRLTEACDRVLKRENPSAP</sequence>
<dbReference type="InterPro" id="IPR015422">
    <property type="entry name" value="PyrdxlP-dep_Trfase_small"/>
</dbReference>
<reference evidence="12 13" key="1">
    <citation type="submission" date="2018-12" db="EMBL/GenBank/DDBJ databases">
        <authorList>
            <person name="Yang Y."/>
        </authorList>
    </citation>
    <scope>NUCLEOTIDE SEQUENCE [LARGE SCALE GENOMIC DNA]</scope>
    <source>
        <strain evidence="12 13">L-25-5w-1</strain>
    </source>
</reference>
<dbReference type="Pfam" id="PF00155">
    <property type="entry name" value="Aminotran_1_2"/>
    <property type="match status" value="1"/>
</dbReference>
<dbReference type="GO" id="GO:0048472">
    <property type="term" value="F:threonine-phosphate decarboxylase activity"/>
    <property type="evidence" value="ECO:0007669"/>
    <property type="project" value="UniProtKB-EC"/>
</dbReference>